<keyword evidence="3" id="KW-0812">Transmembrane</keyword>
<dbReference type="InterPro" id="IPR016032">
    <property type="entry name" value="Sig_transdc_resp-reg_C-effctor"/>
</dbReference>
<feature type="coiled-coil region" evidence="2">
    <location>
        <begin position="802"/>
        <end position="859"/>
    </location>
</feature>
<dbReference type="AlphaFoldDB" id="A0A5M4AZY6"/>
<dbReference type="Gene3D" id="1.10.10.10">
    <property type="entry name" value="Winged helix-like DNA-binding domain superfamily/Winged helix DNA-binding domain"/>
    <property type="match status" value="1"/>
</dbReference>
<dbReference type="Proteomes" id="UP000391834">
    <property type="component" value="Unassembled WGS sequence"/>
</dbReference>
<dbReference type="InterPro" id="IPR011110">
    <property type="entry name" value="Reg_prop"/>
</dbReference>
<evidence type="ECO:0000256" key="2">
    <source>
        <dbReference type="SAM" id="Coils"/>
    </source>
</evidence>
<dbReference type="Gene3D" id="2.60.40.10">
    <property type="entry name" value="Immunoglobulins"/>
    <property type="match status" value="1"/>
</dbReference>
<sequence>MKDFSNNQLEEPVYKRGNDGRLMMDKRIVSVFFILLLFLGESLQGAIKSIGLPVIKNFTKQEYNAGTQSWAIAQGSDDELYFANNNGLLQFDGVNWRTYPLPNYSIVRSILIGDGGRIYVGGFNEFGYFEPDVQGQLTYHSMIEFLPEKERNLGEVWKIFHLGNDIIFQAYTKLMIWNGHSFKIIHPATDELFHFSFIVDNQLWINDRARGLMKLEDDGSLKSLQGMGKLKGQEVWGILPFPGNRHLIATLNKGIFIYDDKRLISWNTPADEFLKSNRLMGTARLDGDHFVFGTISKGLLITDSKGDIIQNISRNEGLQNNTVLSIFVDHDRNLWLGLDNGISQIKINSPLSLIGFNNAVGATYSAAVFKNKLFLATNQGVVYHPWHPEERFQRFGKFTMLEATRGQAWSLQKFDDILLVGHNVGAFQIIDDKAELISSIPGYWSFQQVPGHPDRLLGGHYNGLSLFRRTSHGWQYMQEVEGFKESSKAFYFDKLGNLWMTHGYRGVCRLEMNHDFTRVLRTEWYGTAEGLPQVAGVGIYKLNGDLVFLGKDGVYNFDPTSNYFRKNLALTKLLEGKYNLDYIHQDKQENIWYYQNLKAGMMLRQKDGSYVDMDMPFRGLTGRFIYSFEFVLPVDDHNVFMGFDDGVAHYDPSFIKSWNSPFHTMIREVSLIKSDSVLYLGNGPQNEAMVLPYKQNDIRFYFASTDMENIGNITYMLKLEGFDDNWSFWSERTMRDYTNLPEGDYTFMVKGLNRYGISSKPATYHFTILPPWYRSVVAYIFYGLLVILLIGGVYYFSRLRILRSREKEARRQQELYARKEEAMRRKQLEADKEIIRLRNEKLRNEMVHKEKELANASMEMIQKNKMLIKIKNDLKVASENVSEETVQAKLKSILKRVDRQVNNEKQWQVFETHFETVHEDFLSRIKDQFPELSPKELKLCAYLRMNVSSKEIAALMNISVRGVEISRYRLRKKLRLQRHENLTDFILSY</sequence>
<dbReference type="PANTHER" id="PTHR43547:SF2">
    <property type="entry name" value="HYBRID SIGNAL TRANSDUCTION HISTIDINE KINASE C"/>
    <property type="match status" value="1"/>
</dbReference>
<dbReference type="PANTHER" id="PTHR43547">
    <property type="entry name" value="TWO-COMPONENT HISTIDINE KINASE"/>
    <property type="match status" value="1"/>
</dbReference>
<evidence type="ECO:0000313" key="6">
    <source>
        <dbReference type="Proteomes" id="UP000391834"/>
    </source>
</evidence>
<gene>
    <name evidence="5" type="ORF">PbJCM13498_22170</name>
</gene>
<comment type="caution">
    <text evidence="5">The sequence shown here is derived from an EMBL/GenBank/DDBJ whole genome shotgun (WGS) entry which is preliminary data.</text>
</comment>
<dbReference type="InterPro" id="IPR036388">
    <property type="entry name" value="WH-like_DNA-bd_sf"/>
</dbReference>
<evidence type="ECO:0000256" key="3">
    <source>
        <dbReference type="SAM" id="Phobius"/>
    </source>
</evidence>
<protein>
    <recommendedName>
        <fullName evidence="4">HTH luxR-type domain-containing protein</fullName>
    </recommendedName>
</protein>
<dbReference type="InterPro" id="IPR000792">
    <property type="entry name" value="Tscrpt_reg_LuxR_C"/>
</dbReference>
<dbReference type="Pfam" id="PF07494">
    <property type="entry name" value="Reg_prop"/>
    <property type="match status" value="1"/>
</dbReference>
<keyword evidence="3" id="KW-1133">Transmembrane helix</keyword>
<dbReference type="SUPFAM" id="SSF63829">
    <property type="entry name" value="Calcium-dependent phosphotriesterase"/>
    <property type="match status" value="1"/>
</dbReference>
<evidence type="ECO:0000259" key="4">
    <source>
        <dbReference type="SMART" id="SM00421"/>
    </source>
</evidence>
<feature type="domain" description="HTH luxR-type" evidence="4">
    <location>
        <begin position="929"/>
        <end position="986"/>
    </location>
</feature>
<dbReference type="SUPFAM" id="SSF46894">
    <property type="entry name" value="C-terminal effector domain of the bipartite response regulators"/>
    <property type="match status" value="1"/>
</dbReference>
<evidence type="ECO:0000256" key="1">
    <source>
        <dbReference type="ARBA" id="ARBA00022553"/>
    </source>
</evidence>
<dbReference type="RefSeq" id="WP_027585948.1">
    <property type="nucleotide sequence ID" value="NZ_BLAX01000001.1"/>
</dbReference>
<dbReference type="EMBL" id="BLAX01000001">
    <property type="protein sequence ID" value="GET33354.1"/>
    <property type="molecule type" value="Genomic_DNA"/>
</dbReference>
<dbReference type="GO" id="GO:0006355">
    <property type="term" value="P:regulation of DNA-templated transcription"/>
    <property type="evidence" value="ECO:0007669"/>
    <property type="project" value="InterPro"/>
</dbReference>
<proteinExistence type="predicted"/>
<dbReference type="OrthoDB" id="1090267at2"/>
<dbReference type="Pfam" id="PF07495">
    <property type="entry name" value="Y_Y_Y"/>
    <property type="match status" value="1"/>
</dbReference>
<accession>A0A5M4AZY6</accession>
<dbReference type="GO" id="GO:0003677">
    <property type="term" value="F:DNA binding"/>
    <property type="evidence" value="ECO:0007669"/>
    <property type="project" value="InterPro"/>
</dbReference>
<dbReference type="InterPro" id="IPR015943">
    <property type="entry name" value="WD40/YVTN_repeat-like_dom_sf"/>
</dbReference>
<keyword evidence="3" id="KW-0472">Membrane</keyword>
<keyword evidence="1" id="KW-0597">Phosphoprotein</keyword>
<organism evidence="5 6">
    <name type="scientific">Prolixibacter bellariivorans</name>
    <dbReference type="NCBI Taxonomy" id="314319"/>
    <lineage>
        <taxon>Bacteria</taxon>
        <taxon>Pseudomonadati</taxon>
        <taxon>Bacteroidota</taxon>
        <taxon>Bacteroidia</taxon>
        <taxon>Marinilabiliales</taxon>
        <taxon>Prolixibacteraceae</taxon>
        <taxon>Prolixibacter</taxon>
    </lineage>
</organism>
<evidence type="ECO:0000313" key="5">
    <source>
        <dbReference type="EMBL" id="GET33354.1"/>
    </source>
</evidence>
<dbReference type="InterPro" id="IPR011123">
    <property type="entry name" value="Y_Y_Y"/>
</dbReference>
<dbReference type="Gene3D" id="2.130.10.10">
    <property type="entry name" value="YVTN repeat-like/Quinoprotein amine dehydrogenase"/>
    <property type="match status" value="2"/>
</dbReference>
<keyword evidence="6" id="KW-1185">Reference proteome</keyword>
<dbReference type="SMART" id="SM00421">
    <property type="entry name" value="HTH_LUXR"/>
    <property type="match status" value="1"/>
</dbReference>
<feature type="transmembrane region" description="Helical" evidence="3">
    <location>
        <begin position="776"/>
        <end position="797"/>
    </location>
</feature>
<dbReference type="InterPro" id="IPR013783">
    <property type="entry name" value="Ig-like_fold"/>
</dbReference>
<reference evidence="5 6" key="1">
    <citation type="submission" date="2019-10" db="EMBL/GenBank/DDBJ databases">
        <title>Prolixibacter strains distinguished by the presence of nitrate reductase genes were adept at nitrate-dependent anaerobic corrosion of metallic iron and carbon steel.</title>
        <authorList>
            <person name="Iino T."/>
            <person name="Shono N."/>
            <person name="Ito K."/>
            <person name="Nakamura R."/>
            <person name="Sueoka K."/>
            <person name="Harayama S."/>
            <person name="Ohkuma M."/>
        </authorList>
    </citation>
    <scope>NUCLEOTIDE SEQUENCE [LARGE SCALE GENOMIC DNA]</scope>
    <source>
        <strain evidence="5 6">JCM 13498</strain>
    </source>
</reference>
<keyword evidence="2" id="KW-0175">Coiled coil</keyword>
<name>A0A5M4AZY6_9BACT</name>
<dbReference type="GO" id="GO:0000155">
    <property type="term" value="F:phosphorelay sensor kinase activity"/>
    <property type="evidence" value="ECO:0007669"/>
    <property type="project" value="TreeGrafter"/>
</dbReference>